<keyword evidence="4 8" id="KW-0808">Transferase</keyword>
<sequence length="334" mass="36772">MSSAILSMLGRQSAQPWATGSLLVIHPGGDELSALTNASAWSFHAGHAASWQAAGREVYCQVQAPDLSQYDGVLMLVAKEKELNQYLLEQLALLPAETPIWFAGDKRSGIQPLMKRLPEWFQPAQKLASANHCLLFSSARNAQLHTPAPLQSYAKTITYELEQQQNTFVTLPGVFSREHIDPATLLLLQHVNSLPRGRGLDFACGAGVIAKEIKPLTTELMACDVSPIAIAASQMTLSAESITADLRLADGIPENAGRFDFIVSNPPFHTGQRTDYEIARQFIKDAQQHLNKQGVLRIVANRFLPWPEVIESVFGHCDTVADDGRYRVYHATCR</sequence>
<reference evidence="9" key="1">
    <citation type="journal article" date="2018" name="Front. Microbiol.">
        <title>Genome-Based Analysis Reveals the Taxonomy and Diversity of the Family Idiomarinaceae.</title>
        <authorList>
            <person name="Liu Y."/>
            <person name="Lai Q."/>
            <person name="Shao Z."/>
        </authorList>
    </citation>
    <scope>NUCLEOTIDE SEQUENCE [LARGE SCALE GENOMIC DNA]</scope>
    <source>
        <strain evidence="9">R22</strain>
    </source>
</reference>
<keyword evidence="2" id="KW-0698">rRNA processing</keyword>
<dbReference type="InterPro" id="IPR046977">
    <property type="entry name" value="RsmC/RlmG"/>
</dbReference>
<gene>
    <name evidence="8" type="ORF">CWI78_04780</name>
</gene>
<evidence type="ECO:0000256" key="3">
    <source>
        <dbReference type="ARBA" id="ARBA00022603"/>
    </source>
</evidence>
<dbReference type="SUPFAM" id="SSF53335">
    <property type="entry name" value="S-adenosyl-L-methionine-dependent methyltransferases"/>
    <property type="match status" value="1"/>
</dbReference>
<dbReference type="AlphaFoldDB" id="A0A432Z1U1"/>
<dbReference type="Gene3D" id="3.40.50.150">
    <property type="entry name" value="Vaccinia Virus protein VP39"/>
    <property type="match status" value="2"/>
</dbReference>
<evidence type="ECO:0000256" key="4">
    <source>
        <dbReference type="ARBA" id="ARBA00022679"/>
    </source>
</evidence>
<dbReference type="EMBL" id="PIQC01000003">
    <property type="protein sequence ID" value="RUO71835.1"/>
    <property type="molecule type" value="Genomic_DNA"/>
</dbReference>
<proteinExistence type="predicted"/>
<dbReference type="Pfam" id="PF08468">
    <property type="entry name" value="MTS_N"/>
    <property type="match status" value="1"/>
</dbReference>
<evidence type="ECO:0000259" key="6">
    <source>
        <dbReference type="Pfam" id="PF05175"/>
    </source>
</evidence>
<comment type="caution">
    <text evidence="8">The sequence shown here is derived from an EMBL/GenBank/DDBJ whole genome shotgun (WGS) entry which is preliminary data.</text>
</comment>
<dbReference type="Proteomes" id="UP000288058">
    <property type="component" value="Unassembled WGS sequence"/>
</dbReference>
<dbReference type="PROSITE" id="PS00092">
    <property type="entry name" value="N6_MTASE"/>
    <property type="match status" value="1"/>
</dbReference>
<evidence type="ECO:0000256" key="2">
    <source>
        <dbReference type="ARBA" id="ARBA00022552"/>
    </source>
</evidence>
<dbReference type="GO" id="GO:0008990">
    <property type="term" value="F:rRNA (guanine-N2-)-methyltransferase activity"/>
    <property type="evidence" value="ECO:0007669"/>
    <property type="project" value="InterPro"/>
</dbReference>
<dbReference type="PANTHER" id="PTHR47816">
    <property type="entry name" value="RIBOSOMAL RNA SMALL SUBUNIT METHYLTRANSFERASE C"/>
    <property type="match status" value="1"/>
</dbReference>
<evidence type="ECO:0000313" key="9">
    <source>
        <dbReference type="Proteomes" id="UP000288058"/>
    </source>
</evidence>
<evidence type="ECO:0000313" key="8">
    <source>
        <dbReference type="EMBL" id="RUO71835.1"/>
    </source>
</evidence>
<feature type="domain" description="Methyltransferase small N-terminal" evidence="7">
    <location>
        <begin position="36"/>
        <end position="146"/>
    </location>
</feature>
<dbReference type="PANTHER" id="PTHR47816:SF4">
    <property type="entry name" value="RIBOSOMAL RNA SMALL SUBUNIT METHYLTRANSFERASE C"/>
    <property type="match status" value="1"/>
</dbReference>
<organism evidence="8 9">
    <name type="scientific">Idiomarina ramblicola</name>
    <dbReference type="NCBI Taxonomy" id="263724"/>
    <lineage>
        <taxon>Bacteria</taxon>
        <taxon>Pseudomonadati</taxon>
        <taxon>Pseudomonadota</taxon>
        <taxon>Gammaproteobacteria</taxon>
        <taxon>Alteromonadales</taxon>
        <taxon>Idiomarinaceae</taxon>
        <taxon>Idiomarina</taxon>
    </lineage>
</organism>
<name>A0A432Z1U1_9GAMM</name>
<dbReference type="GO" id="GO:0003676">
    <property type="term" value="F:nucleic acid binding"/>
    <property type="evidence" value="ECO:0007669"/>
    <property type="project" value="InterPro"/>
</dbReference>
<dbReference type="OrthoDB" id="9816072at2"/>
<evidence type="ECO:0000256" key="5">
    <source>
        <dbReference type="ARBA" id="ARBA00022691"/>
    </source>
</evidence>
<dbReference type="InterPro" id="IPR013675">
    <property type="entry name" value="Mtase_sm_N"/>
</dbReference>
<keyword evidence="1" id="KW-0963">Cytoplasm</keyword>
<dbReference type="CDD" id="cd02440">
    <property type="entry name" value="AdoMet_MTases"/>
    <property type="match status" value="1"/>
</dbReference>
<dbReference type="InterPro" id="IPR007848">
    <property type="entry name" value="Small_mtfrase_dom"/>
</dbReference>
<keyword evidence="5" id="KW-0949">S-adenosyl-L-methionine</keyword>
<protein>
    <submittedName>
        <fullName evidence="8">Class I SAM-dependent methyltransferase</fullName>
    </submittedName>
</protein>
<dbReference type="InterPro" id="IPR029063">
    <property type="entry name" value="SAM-dependent_MTases_sf"/>
</dbReference>
<evidence type="ECO:0000256" key="1">
    <source>
        <dbReference type="ARBA" id="ARBA00022490"/>
    </source>
</evidence>
<dbReference type="Pfam" id="PF05175">
    <property type="entry name" value="MTS"/>
    <property type="match status" value="1"/>
</dbReference>
<keyword evidence="9" id="KW-1185">Reference proteome</keyword>
<keyword evidence="3 8" id="KW-0489">Methyltransferase</keyword>
<dbReference type="InterPro" id="IPR002052">
    <property type="entry name" value="DNA_methylase_N6_adenine_CS"/>
</dbReference>
<evidence type="ECO:0000259" key="7">
    <source>
        <dbReference type="Pfam" id="PF08468"/>
    </source>
</evidence>
<accession>A0A432Z1U1</accession>
<feature type="domain" description="Methyltransferase small" evidence="6">
    <location>
        <begin position="166"/>
        <end position="329"/>
    </location>
</feature>
<dbReference type="RefSeq" id="WP_126780779.1">
    <property type="nucleotide sequence ID" value="NZ_PIQC01000003.1"/>
</dbReference>